<feature type="compositionally biased region" description="Polar residues" evidence="2">
    <location>
        <begin position="248"/>
        <end position="268"/>
    </location>
</feature>
<dbReference type="AlphaFoldDB" id="A0A8S1XBF1"/>
<feature type="region of interest" description="Disordered" evidence="2">
    <location>
        <begin position="301"/>
        <end position="339"/>
    </location>
</feature>
<feature type="compositionally biased region" description="Low complexity" evidence="2">
    <location>
        <begin position="301"/>
        <end position="313"/>
    </location>
</feature>
<feature type="compositionally biased region" description="Polar residues" evidence="2">
    <location>
        <begin position="314"/>
        <end position="339"/>
    </location>
</feature>
<comment type="caution">
    <text evidence="3">The sequence shown here is derived from an EMBL/GenBank/DDBJ whole genome shotgun (WGS) entry which is preliminary data.</text>
</comment>
<protein>
    <submittedName>
        <fullName evidence="3">Uncharacterized protein</fullName>
    </submittedName>
</protein>
<feature type="region of interest" description="Disordered" evidence="2">
    <location>
        <begin position="234"/>
        <end position="277"/>
    </location>
</feature>
<gene>
    <name evidence="3" type="ORF">POCTA_138.1.T1160144</name>
</gene>
<name>A0A8S1XBF1_PAROT</name>
<evidence type="ECO:0000256" key="1">
    <source>
        <dbReference type="SAM" id="Coils"/>
    </source>
</evidence>
<dbReference type="EMBL" id="CAJJDP010000116">
    <property type="protein sequence ID" value="CAD8198299.1"/>
    <property type="molecule type" value="Genomic_DNA"/>
</dbReference>
<feature type="coiled-coil region" evidence="1">
    <location>
        <begin position="80"/>
        <end position="111"/>
    </location>
</feature>
<keyword evidence="1" id="KW-0175">Coiled coil</keyword>
<proteinExistence type="predicted"/>
<accession>A0A8S1XBF1</accession>
<evidence type="ECO:0000256" key="2">
    <source>
        <dbReference type="SAM" id="MobiDB-lite"/>
    </source>
</evidence>
<sequence>MSNWNFYPCDKAEHDNYRLDRACINPQCNKHQLVCTICSENEHQQCNPPSIKSFLTQFRSQLQSPGIDQDNQIGELIFYYDQIQNQMVQALQKVEETINEQKKIIENVIKNFKDNSPNQKKQKQQKEKLDRFEQNMNQENFADLVQEIEDFRTNSNRFQFSIKRTQGLETISIQDGIEKGNNYVKQYINATNSIIEQFKNQNEEIFQNLQNCFSNPEKRSNKQEQSNLEVSFSFFNQMRTPPRVQDKPPTTSDTKNTNRNIQNESGIKSSNLNFNLSSPNQIQDAQIQESNSAKKIFIQNNQQNQTRQSSSGQPPQNQRSTQRSCSPLQNATEDSNQEQIQTKLKIDRQDLTFFETEGQEITKLLFLSDQLIAACFGTKCFIYDLKTSKHKHKIYVEKWITDAAYFESNNQNGILILATIAGKLELQRRTQDPELRFTLLNPQPKQIYQFGNNIILSINEKQKVLVTLGDSIVIKIFQIEPFYHKYSLQLSETGTALHANSEFIYIGCRSYLRIHDMVRKYDKFIDIPETNTIISINTYEDHIVVGQLDRLKVFQRRGNGDYKKINEYITGEVKCINTSSKIPIAIISRPQQLQKQQVFVYDFQANTVIDLDIQLVKVCAVREDDRSSQIGLSQGTGHCTIYTIEQTQLPQQAK</sequence>
<organism evidence="3 4">
    <name type="scientific">Paramecium octaurelia</name>
    <dbReference type="NCBI Taxonomy" id="43137"/>
    <lineage>
        <taxon>Eukaryota</taxon>
        <taxon>Sar</taxon>
        <taxon>Alveolata</taxon>
        <taxon>Ciliophora</taxon>
        <taxon>Intramacronucleata</taxon>
        <taxon>Oligohymenophorea</taxon>
        <taxon>Peniculida</taxon>
        <taxon>Parameciidae</taxon>
        <taxon>Paramecium</taxon>
    </lineage>
</organism>
<dbReference type="OMA" id="FYPCDKA"/>
<dbReference type="Proteomes" id="UP000683925">
    <property type="component" value="Unassembled WGS sequence"/>
</dbReference>
<keyword evidence="4" id="KW-1185">Reference proteome</keyword>
<dbReference type="OrthoDB" id="10402488at2759"/>
<reference evidence="3" key="1">
    <citation type="submission" date="2021-01" db="EMBL/GenBank/DDBJ databases">
        <authorList>
            <consortium name="Genoscope - CEA"/>
            <person name="William W."/>
        </authorList>
    </citation>
    <scope>NUCLEOTIDE SEQUENCE</scope>
</reference>
<evidence type="ECO:0000313" key="3">
    <source>
        <dbReference type="EMBL" id="CAD8198299.1"/>
    </source>
</evidence>
<evidence type="ECO:0000313" key="4">
    <source>
        <dbReference type="Proteomes" id="UP000683925"/>
    </source>
</evidence>